<keyword evidence="2" id="KW-1185">Reference proteome</keyword>
<protein>
    <submittedName>
        <fullName evidence="1">FMN phosphatase YigB (HAD superfamily)</fullName>
    </submittedName>
</protein>
<dbReference type="Gene3D" id="3.40.50.1000">
    <property type="entry name" value="HAD superfamily/HAD-like"/>
    <property type="match status" value="1"/>
</dbReference>
<gene>
    <name evidence="1" type="ORF">EV140_0430</name>
</gene>
<name>A0A4Q7TWL9_9MICO</name>
<dbReference type="EMBL" id="SGXT01000011">
    <property type="protein sequence ID" value="RZT64192.1"/>
    <property type="molecule type" value="Genomic_DNA"/>
</dbReference>
<evidence type="ECO:0000313" key="1">
    <source>
        <dbReference type="EMBL" id="RZT64192.1"/>
    </source>
</evidence>
<dbReference type="SUPFAM" id="SSF56784">
    <property type="entry name" value="HAD-like"/>
    <property type="match status" value="1"/>
</dbReference>
<dbReference type="RefSeq" id="WP_130280578.1">
    <property type="nucleotide sequence ID" value="NZ_SGXT01000011.1"/>
</dbReference>
<comment type="caution">
    <text evidence="1">The sequence shown here is derived from an EMBL/GenBank/DDBJ whole genome shotgun (WGS) entry which is preliminary data.</text>
</comment>
<organism evidence="1 2">
    <name type="scientific">Microcella alkaliphila</name>
    <dbReference type="NCBI Taxonomy" id="279828"/>
    <lineage>
        <taxon>Bacteria</taxon>
        <taxon>Bacillati</taxon>
        <taxon>Actinomycetota</taxon>
        <taxon>Actinomycetes</taxon>
        <taxon>Micrococcales</taxon>
        <taxon>Microbacteriaceae</taxon>
        <taxon>Microcella</taxon>
    </lineage>
</organism>
<accession>A0A4Q7TWL9</accession>
<dbReference type="InterPro" id="IPR023214">
    <property type="entry name" value="HAD_sf"/>
</dbReference>
<proteinExistence type="predicted"/>
<reference evidence="1 2" key="1">
    <citation type="journal article" date="2015" name="Stand. Genomic Sci.">
        <title>Genomic Encyclopedia of Bacterial and Archaeal Type Strains, Phase III: the genomes of soil and plant-associated and newly described type strains.</title>
        <authorList>
            <person name="Whitman W.B."/>
            <person name="Woyke T."/>
            <person name="Klenk H.P."/>
            <person name="Zhou Y."/>
            <person name="Lilburn T.G."/>
            <person name="Beck B.J."/>
            <person name="De Vos P."/>
            <person name="Vandamme P."/>
            <person name="Eisen J.A."/>
            <person name="Garrity G."/>
            <person name="Hugenholtz P."/>
            <person name="Kyrpides N.C."/>
        </authorList>
    </citation>
    <scope>NUCLEOTIDE SEQUENCE [LARGE SCALE GENOMIC DNA]</scope>
    <source>
        <strain evidence="1 2">AC4r</strain>
    </source>
</reference>
<dbReference type="OrthoDB" id="3851389at2"/>
<dbReference type="AlphaFoldDB" id="A0A4Q7TWL9"/>
<evidence type="ECO:0000313" key="2">
    <source>
        <dbReference type="Proteomes" id="UP000292408"/>
    </source>
</evidence>
<dbReference type="InterPro" id="IPR036412">
    <property type="entry name" value="HAD-like_sf"/>
</dbReference>
<dbReference type="Proteomes" id="UP000292408">
    <property type="component" value="Unassembled WGS sequence"/>
</dbReference>
<sequence length="229" mass="23862">MSGLLILDFDGTLCLGDEPVRAYARAVADEAGIPHALVLDPLDAFLAADTSSVDIVVASDGYQATAELGRRLGLDAAALGRAYRASRADVDAGLVPMRAAPGMADELAHWIGWRRVLVTNAPDAGTRALVSTLGFAGVVDHIIGDAGKPRGLEALLAEGGELHDAARTPLASVGDIWRNDLAPVAALGGWTALIDRHPQADAAPTVRARQPQDALRKLRECIQGAETAP</sequence>